<dbReference type="HOGENOM" id="CLU_808102_0_0_10"/>
<keyword evidence="2" id="KW-1185">Reference proteome</keyword>
<proteinExistence type="predicted"/>
<reference evidence="1 2" key="1">
    <citation type="journal article" date="2011" name="Stand. Genomic Sci.">
        <title>Non-contiguous finished genome sequence of Bacteroides coprosuis type strain (PC139).</title>
        <authorList>
            <person name="Land M."/>
            <person name="Held B."/>
            <person name="Gronow S."/>
            <person name="Abt B."/>
            <person name="Lucas S."/>
            <person name="Del Rio T.G."/>
            <person name="Nolan M."/>
            <person name="Tice H."/>
            <person name="Cheng J.F."/>
            <person name="Pitluck S."/>
            <person name="Liolios K."/>
            <person name="Pagani I."/>
            <person name="Ivanova N."/>
            <person name="Mavromatis K."/>
            <person name="Mikhailova N."/>
            <person name="Pati A."/>
            <person name="Tapia R."/>
            <person name="Han C."/>
            <person name="Goodwin L."/>
            <person name="Chen A."/>
            <person name="Palaniappan K."/>
            <person name="Hauser L."/>
            <person name="Brambilla E.M."/>
            <person name="Rohde M."/>
            <person name="Goker M."/>
            <person name="Detter J.C."/>
            <person name="Woyke T."/>
            <person name="Bristow J."/>
            <person name="Eisen J.A."/>
            <person name="Markowitz V."/>
            <person name="Hugenholtz P."/>
            <person name="Kyrpides N.C."/>
            <person name="Klenk H.P."/>
            <person name="Lapidus A."/>
        </authorList>
    </citation>
    <scope>NUCLEOTIDE SEQUENCE</scope>
    <source>
        <strain evidence="1 2">DSM 18011</strain>
    </source>
</reference>
<dbReference type="eggNOG" id="COG5492">
    <property type="taxonomic scope" value="Bacteria"/>
</dbReference>
<gene>
    <name evidence="1" type="ORF">Bcop_1059</name>
</gene>
<evidence type="ECO:0000313" key="2">
    <source>
        <dbReference type="Proteomes" id="UP000018439"/>
    </source>
</evidence>
<protein>
    <recommendedName>
        <fullName evidence="3">Lipoprotein</fullName>
    </recommendedName>
</protein>
<dbReference type="PROSITE" id="PS51257">
    <property type="entry name" value="PROKAR_LIPOPROTEIN"/>
    <property type="match status" value="1"/>
</dbReference>
<dbReference type="Proteomes" id="UP000018439">
    <property type="component" value="Chromosome"/>
</dbReference>
<evidence type="ECO:0000313" key="1">
    <source>
        <dbReference type="EMBL" id="EGJ71266.1"/>
    </source>
</evidence>
<accession>F3ZTN5</accession>
<dbReference type="STRING" id="679937.Bcop_1059"/>
<dbReference type="OrthoDB" id="35010at816"/>
<name>F3ZTN5_9BACE</name>
<dbReference type="AlphaFoldDB" id="F3ZTN5"/>
<sequence>MKTQFQFLSLLLCSLTLGLYSCSSDDDIIIEEPIESELVLDTTEDLVVLVGEPKDITILEGCGDYNVFALTPSLINIDVNDNVINILAQEIGKTQLIISDKKMNVKKLPIKVVKSKTINIEDDVDVVTFEVRKGNNDKKKIHITNGNNGYKISLDKKDLIDAKVINDSYIELTAHSQIPDESEANITITDQSGIEKTIKVIIKTTTVAFTAEDIENLKNQIVEKEEFFFQGIEVKGYSYTNAKIENSNQIGIFGRVSQGWWAPEYDSKMTIDFKGNREVGKIKDATITYENFPSKDYTSKTPLALNQFEIIKNDGKFITAIFSLIENNVLVYGHIVIKAQPNK</sequence>
<organism evidence="1 2">
    <name type="scientific">Bacteroides coprosuis DSM 18011</name>
    <dbReference type="NCBI Taxonomy" id="679937"/>
    <lineage>
        <taxon>Bacteria</taxon>
        <taxon>Pseudomonadati</taxon>
        <taxon>Bacteroidota</taxon>
        <taxon>Bacteroidia</taxon>
        <taxon>Bacteroidales</taxon>
        <taxon>Bacteroidaceae</taxon>
        <taxon>Bacteroides</taxon>
    </lineage>
</organism>
<evidence type="ECO:0008006" key="3">
    <source>
        <dbReference type="Google" id="ProtNLM"/>
    </source>
</evidence>
<dbReference type="EMBL" id="CM001167">
    <property type="protein sequence ID" value="EGJ71266.1"/>
    <property type="molecule type" value="Genomic_DNA"/>
</dbReference>